<evidence type="ECO:0000256" key="6">
    <source>
        <dbReference type="ARBA" id="ARBA00022915"/>
    </source>
</evidence>
<dbReference type="CDD" id="cd00950">
    <property type="entry name" value="DHDPS"/>
    <property type="match status" value="1"/>
</dbReference>
<keyword evidence="6" id="KW-0220">Diaminopimelate biosynthesis</keyword>
<proteinExistence type="inferred from homology"/>
<evidence type="ECO:0000256" key="1">
    <source>
        <dbReference type="ARBA" id="ARBA00003294"/>
    </source>
</evidence>
<reference evidence="11" key="1">
    <citation type="submission" date="2019-08" db="EMBL/GenBank/DDBJ databases">
        <authorList>
            <person name="Kucharzyk K."/>
            <person name="Murdoch R.W."/>
            <person name="Higgins S."/>
            <person name="Loffler F."/>
        </authorList>
    </citation>
    <scope>NUCLEOTIDE SEQUENCE</scope>
</reference>
<dbReference type="InterPro" id="IPR005263">
    <property type="entry name" value="DapA"/>
</dbReference>
<gene>
    <name evidence="11" type="primary">dapA_35</name>
    <name evidence="11" type="ORF">SDC9_71117</name>
</gene>
<dbReference type="NCBIfam" id="TIGR00674">
    <property type="entry name" value="dapA"/>
    <property type="match status" value="1"/>
</dbReference>
<dbReference type="GO" id="GO:0008840">
    <property type="term" value="F:4-hydroxy-tetrahydrodipicolinate synthase activity"/>
    <property type="evidence" value="ECO:0007669"/>
    <property type="project" value="UniProtKB-EC"/>
</dbReference>
<dbReference type="PRINTS" id="PR00146">
    <property type="entry name" value="DHPICSNTHASE"/>
</dbReference>
<comment type="pathway">
    <text evidence="2">Amino-acid biosynthesis; L-lysine biosynthesis via DAP pathway; (S)-tetrahydrodipicolinate from L-aspartate: step 3/4.</text>
</comment>
<dbReference type="GO" id="GO:0009089">
    <property type="term" value="P:lysine biosynthetic process via diaminopimelate"/>
    <property type="evidence" value="ECO:0007669"/>
    <property type="project" value="UniProtKB-UniPathway"/>
</dbReference>
<dbReference type="SUPFAM" id="SSF51569">
    <property type="entry name" value="Aldolase"/>
    <property type="match status" value="1"/>
</dbReference>
<comment type="function">
    <text evidence="1">Catalyzes the condensation of (S)-aspartate-beta-semialdehyde [(S)-ASA] and pyruvate to 4-hydroxy-tetrahydrodipicolinate (HTPA).</text>
</comment>
<dbReference type="GO" id="GO:0005829">
    <property type="term" value="C:cytosol"/>
    <property type="evidence" value="ECO:0007669"/>
    <property type="project" value="TreeGrafter"/>
</dbReference>
<dbReference type="GO" id="GO:0019877">
    <property type="term" value="P:diaminopimelate biosynthetic process"/>
    <property type="evidence" value="ECO:0007669"/>
    <property type="project" value="UniProtKB-KW"/>
</dbReference>
<dbReference type="InterPro" id="IPR013785">
    <property type="entry name" value="Aldolase_TIM"/>
</dbReference>
<sequence>MSIFRGSAVAMVTPFQNGSIDFTAYTRLIELQIANRTDAIVCCATTGESSTLTMDERLSIIQFVVERVNGRVPVIASTGGNNTEEVIENSKSAEAIGVDGLLVVTPYYNKTTQQGLLRHYFAVADSVDTPIIVYNVPSRTGLNVLPQTMAELCTHKNIVGTKEASGNIEQIVNIAALCPQCDIYSGNDDHVVPVLSIGGKGVISTIANIVPAEMHAMCDAFFKGDIALARQLQLQMIPLWKAAFCEVNPIPLKAMMGLMQLCEPDVRLPLVPPTPADMRLIEDTLKGYELI</sequence>
<organism evidence="11">
    <name type="scientific">bioreactor metagenome</name>
    <dbReference type="NCBI Taxonomy" id="1076179"/>
    <lineage>
        <taxon>unclassified sequences</taxon>
        <taxon>metagenomes</taxon>
        <taxon>ecological metagenomes</taxon>
    </lineage>
</organism>
<dbReference type="EC" id="4.3.3.7" evidence="3"/>
<comment type="catalytic activity">
    <reaction evidence="10">
        <text>L-aspartate 4-semialdehyde + pyruvate = (2S,4S)-4-hydroxy-2,3,4,5-tetrahydrodipicolinate + H2O + H(+)</text>
        <dbReference type="Rhea" id="RHEA:34171"/>
        <dbReference type="ChEBI" id="CHEBI:15361"/>
        <dbReference type="ChEBI" id="CHEBI:15377"/>
        <dbReference type="ChEBI" id="CHEBI:15378"/>
        <dbReference type="ChEBI" id="CHEBI:67139"/>
        <dbReference type="ChEBI" id="CHEBI:537519"/>
        <dbReference type="EC" id="4.3.3.7"/>
    </reaction>
</comment>
<dbReference type="PIRSF" id="PIRSF001365">
    <property type="entry name" value="DHDPS"/>
    <property type="match status" value="1"/>
</dbReference>
<evidence type="ECO:0000256" key="8">
    <source>
        <dbReference type="ARBA" id="ARBA00023239"/>
    </source>
</evidence>
<evidence type="ECO:0000256" key="2">
    <source>
        <dbReference type="ARBA" id="ARBA00005120"/>
    </source>
</evidence>
<dbReference type="UniPathway" id="UPA00034">
    <property type="reaction ID" value="UER00017"/>
</dbReference>
<dbReference type="SMART" id="SM01130">
    <property type="entry name" value="DHDPS"/>
    <property type="match status" value="1"/>
</dbReference>
<dbReference type="PANTHER" id="PTHR12128">
    <property type="entry name" value="DIHYDRODIPICOLINATE SYNTHASE"/>
    <property type="match status" value="1"/>
</dbReference>
<evidence type="ECO:0000256" key="5">
    <source>
        <dbReference type="ARBA" id="ARBA00022605"/>
    </source>
</evidence>
<evidence type="ECO:0000256" key="4">
    <source>
        <dbReference type="ARBA" id="ARBA00022490"/>
    </source>
</evidence>
<evidence type="ECO:0000256" key="3">
    <source>
        <dbReference type="ARBA" id="ARBA00012086"/>
    </source>
</evidence>
<keyword evidence="7" id="KW-0457">Lysine biosynthesis</keyword>
<dbReference type="PANTHER" id="PTHR12128:SF66">
    <property type="entry name" value="4-HYDROXY-2-OXOGLUTARATE ALDOLASE, MITOCHONDRIAL"/>
    <property type="match status" value="1"/>
</dbReference>
<evidence type="ECO:0000256" key="10">
    <source>
        <dbReference type="ARBA" id="ARBA00047836"/>
    </source>
</evidence>
<protein>
    <recommendedName>
        <fullName evidence="3">4-hydroxy-tetrahydrodipicolinate synthase</fullName>
        <ecNumber evidence="3">4.3.3.7</ecNumber>
    </recommendedName>
</protein>
<evidence type="ECO:0000256" key="7">
    <source>
        <dbReference type="ARBA" id="ARBA00023154"/>
    </source>
</evidence>
<name>A0A644YER5_9ZZZZ</name>
<dbReference type="EMBL" id="VSSQ01004309">
    <property type="protein sequence ID" value="MPM24634.1"/>
    <property type="molecule type" value="Genomic_DNA"/>
</dbReference>
<evidence type="ECO:0000256" key="9">
    <source>
        <dbReference type="ARBA" id="ARBA00023270"/>
    </source>
</evidence>
<dbReference type="Gene3D" id="3.20.20.70">
    <property type="entry name" value="Aldolase class I"/>
    <property type="match status" value="1"/>
</dbReference>
<keyword evidence="5" id="KW-0028">Amino-acid biosynthesis</keyword>
<dbReference type="InterPro" id="IPR002220">
    <property type="entry name" value="DapA-like"/>
</dbReference>
<dbReference type="HAMAP" id="MF_00418">
    <property type="entry name" value="DapA"/>
    <property type="match status" value="1"/>
</dbReference>
<keyword evidence="4" id="KW-0963">Cytoplasm</keyword>
<dbReference type="AlphaFoldDB" id="A0A644YER5"/>
<keyword evidence="9" id="KW-0704">Schiff base</keyword>
<accession>A0A644YER5</accession>
<keyword evidence="8 11" id="KW-0456">Lyase</keyword>
<comment type="caution">
    <text evidence="11">The sequence shown here is derived from an EMBL/GenBank/DDBJ whole genome shotgun (WGS) entry which is preliminary data.</text>
</comment>
<evidence type="ECO:0000313" key="11">
    <source>
        <dbReference type="EMBL" id="MPM24634.1"/>
    </source>
</evidence>
<dbReference type="Pfam" id="PF00701">
    <property type="entry name" value="DHDPS"/>
    <property type="match status" value="1"/>
</dbReference>